<dbReference type="SUPFAM" id="SSF103473">
    <property type="entry name" value="MFS general substrate transporter"/>
    <property type="match status" value="1"/>
</dbReference>
<dbReference type="Gene3D" id="1.20.1720.10">
    <property type="entry name" value="Multidrug resistance protein D"/>
    <property type="match status" value="1"/>
</dbReference>
<evidence type="ECO:0000259" key="7">
    <source>
        <dbReference type="PROSITE" id="PS50850"/>
    </source>
</evidence>
<dbReference type="EMBL" id="SCWB01000017">
    <property type="protein sequence ID" value="TDM07102.1"/>
    <property type="molecule type" value="Genomic_DNA"/>
</dbReference>
<feature type="transmembrane region" description="Helical" evidence="6">
    <location>
        <begin position="255"/>
        <end position="276"/>
    </location>
</feature>
<feature type="transmembrane region" description="Helical" evidence="6">
    <location>
        <begin position="69"/>
        <end position="89"/>
    </location>
</feature>
<feature type="transmembrane region" description="Helical" evidence="6">
    <location>
        <begin position="7"/>
        <end position="32"/>
    </location>
</feature>
<evidence type="ECO:0000256" key="1">
    <source>
        <dbReference type="ARBA" id="ARBA00004651"/>
    </source>
</evidence>
<evidence type="ECO:0000256" key="3">
    <source>
        <dbReference type="ARBA" id="ARBA00022692"/>
    </source>
</evidence>
<protein>
    <submittedName>
        <fullName evidence="8">MFS transporter</fullName>
    </submittedName>
</protein>
<feature type="transmembrane region" description="Helical" evidence="6">
    <location>
        <begin position="417"/>
        <end position="436"/>
    </location>
</feature>
<dbReference type="GO" id="GO:0005886">
    <property type="term" value="C:plasma membrane"/>
    <property type="evidence" value="ECO:0007669"/>
    <property type="project" value="UniProtKB-SubCell"/>
</dbReference>
<keyword evidence="9" id="KW-1185">Reference proteome</keyword>
<comment type="subcellular location">
    <subcellularLocation>
        <location evidence="1">Cell membrane</location>
        <topology evidence="1">Multi-pass membrane protein</topology>
    </subcellularLocation>
</comment>
<keyword evidence="2" id="KW-0813">Transport</keyword>
<feature type="transmembrane region" description="Helical" evidence="6">
    <location>
        <begin position="217"/>
        <end position="235"/>
    </location>
</feature>
<keyword evidence="3 6" id="KW-0812">Transmembrane</keyword>
<feature type="transmembrane region" description="Helical" evidence="6">
    <location>
        <begin position="130"/>
        <end position="152"/>
    </location>
</feature>
<feature type="transmembrane region" description="Helical" evidence="6">
    <location>
        <begin position="321"/>
        <end position="338"/>
    </location>
</feature>
<sequence length="445" mass="49386">MKKSTIIIIALILIMFMSAIETSIISLALPAIKNDLNVTGSISLVFAVYFIAIVIANPIVGELLSRVKIIYLTIIGLILFTAGSLFSGLSESFSFLVTSRFIQGLGSGILMALSQIVPKLAFQIPFRYKVMGMVGSVWGVASLLGPLLGGAILEIASWHWLFFINIPIAILAAILVIMTFHFEDEVLVSSRLDYKGISMFYVMIAAIMVTVMYTSNWMVNVIAFIIFLFFGCFLLKVERTETLPFIPVKEFNRNIIIVFMTEFLFGIMLMGFNLYMPIYFQEEIGLSPLQSGLTIFPLSLAWITINFTLARIEAGRTKKSLYLASFTGLIICSILLIFGSSMPIFTAASLLLAGASFGTVYTKNSVTVQEESKPEQMKRMMSLYTLTKSFGNSIGSTVMGYVYALSFVNTSASIHNVMILVFFISILLMIIWSLFYRTAGNRTLK</sequence>
<dbReference type="Proteomes" id="UP000294802">
    <property type="component" value="Unassembled WGS sequence"/>
</dbReference>
<dbReference type="PROSITE" id="PS50850">
    <property type="entry name" value="MFS"/>
    <property type="match status" value="1"/>
</dbReference>
<dbReference type="NCBIfam" id="NF040895">
    <property type="entry name" value="MFS_effux_SdrM"/>
    <property type="match status" value="1"/>
</dbReference>
<dbReference type="PANTHER" id="PTHR23501:SF191">
    <property type="entry name" value="VACUOLAR BASIC AMINO ACID TRANSPORTER 4"/>
    <property type="match status" value="1"/>
</dbReference>
<feature type="transmembrane region" description="Helical" evidence="6">
    <location>
        <begin position="288"/>
        <end position="309"/>
    </location>
</feature>
<dbReference type="InterPro" id="IPR036259">
    <property type="entry name" value="MFS_trans_sf"/>
</dbReference>
<name>A0A4R6BSL7_9STAP</name>
<keyword evidence="4 6" id="KW-1133">Transmembrane helix</keyword>
<evidence type="ECO:0000256" key="4">
    <source>
        <dbReference type="ARBA" id="ARBA00022989"/>
    </source>
</evidence>
<feature type="transmembrane region" description="Helical" evidence="6">
    <location>
        <begin position="38"/>
        <end position="57"/>
    </location>
</feature>
<evidence type="ECO:0000313" key="9">
    <source>
        <dbReference type="Proteomes" id="UP000294802"/>
    </source>
</evidence>
<dbReference type="RefSeq" id="WP_133444428.1">
    <property type="nucleotide sequence ID" value="NZ_SCWB01000017.1"/>
</dbReference>
<reference evidence="8 9" key="1">
    <citation type="submission" date="2019-01" db="EMBL/GenBank/DDBJ databases">
        <title>Draft genome sequences of the type strains of six Macrococcus species.</title>
        <authorList>
            <person name="Mazhar S."/>
            <person name="Altermann E."/>
            <person name="Hill C."/>
            <person name="Mcauliffe O."/>
        </authorList>
    </citation>
    <scope>NUCLEOTIDE SEQUENCE [LARGE SCALE GENOMIC DNA]</scope>
    <source>
        <strain evidence="8 9">CCM4815</strain>
    </source>
</reference>
<evidence type="ECO:0000256" key="2">
    <source>
        <dbReference type="ARBA" id="ARBA00022448"/>
    </source>
</evidence>
<evidence type="ECO:0000256" key="5">
    <source>
        <dbReference type="ARBA" id="ARBA00023136"/>
    </source>
</evidence>
<evidence type="ECO:0000256" key="6">
    <source>
        <dbReference type="SAM" id="Phobius"/>
    </source>
</evidence>
<gene>
    <name evidence="8" type="ORF">ERX29_09435</name>
</gene>
<organism evidence="8 9">
    <name type="scientific">Macrococcus lamae</name>
    <dbReference type="NCBI Taxonomy" id="198484"/>
    <lineage>
        <taxon>Bacteria</taxon>
        <taxon>Bacillati</taxon>
        <taxon>Bacillota</taxon>
        <taxon>Bacilli</taxon>
        <taxon>Bacillales</taxon>
        <taxon>Staphylococcaceae</taxon>
        <taxon>Macrococcus</taxon>
    </lineage>
</organism>
<dbReference type="Pfam" id="PF07690">
    <property type="entry name" value="MFS_1"/>
    <property type="match status" value="1"/>
</dbReference>
<dbReference type="AlphaFoldDB" id="A0A4R6BSL7"/>
<feature type="transmembrane region" description="Helical" evidence="6">
    <location>
        <begin position="344"/>
        <end position="362"/>
    </location>
</feature>
<feature type="transmembrane region" description="Helical" evidence="6">
    <location>
        <begin position="158"/>
        <end position="180"/>
    </location>
</feature>
<feature type="transmembrane region" description="Helical" evidence="6">
    <location>
        <begin position="383"/>
        <end position="405"/>
    </location>
</feature>
<keyword evidence="5 6" id="KW-0472">Membrane</keyword>
<comment type="caution">
    <text evidence="8">The sequence shown here is derived from an EMBL/GenBank/DDBJ whole genome shotgun (WGS) entry which is preliminary data.</text>
</comment>
<dbReference type="GO" id="GO:0022857">
    <property type="term" value="F:transmembrane transporter activity"/>
    <property type="evidence" value="ECO:0007669"/>
    <property type="project" value="InterPro"/>
</dbReference>
<dbReference type="PRINTS" id="PR01036">
    <property type="entry name" value="TCRTETB"/>
</dbReference>
<accession>A0A4R6BSL7</accession>
<dbReference type="OrthoDB" id="9807274at2"/>
<dbReference type="InterPro" id="IPR020846">
    <property type="entry name" value="MFS_dom"/>
</dbReference>
<feature type="transmembrane region" description="Helical" evidence="6">
    <location>
        <begin position="192"/>
        <end position="211"/>
    </location>
</feature>
<evidence type="ECO:0000313" key="8">
    <source>
        <dbReference type="EMBL" id="TDM07102.1"/>
    </source>
</evidence>
<dbReference type="InterPro" id="IPR053573">
    <property type="entry name" value="MFS_Drug_Efflux_Pump"/>
</dbReference>
<feature type="transmembrane region" description="Helical" evidence="6">
    <location>
        <begin position="101"/>
        <end position="118"/>
    </location>
</feature>
<dbReference type="InterPro" id="IPR011701">
    <property type="entry name" value="MFS"/>
</dbReference>
<dbReference type="PANTHER" id="PTHR23501">
    <property type="entry name" value="MAJOR FACILITATOR SUPERFAMILY"/>
    <property type="match status" value="1"/>
</dbReference>
<proteinExistence type="predicted"/>
<feature type="domain" description="Major facilitator superfamily (MFS) profile" evidence="7">
    <location>
        <begin position="7"/>
        <end position="441"/>
    </location>
</feature>
<dbReference type="Gene3D" id="1.20.1250.20">
    <property type="entry name" value="MFS general substrate transporter like domains"/>
    <property type="match status" value="1"/>
</dbReference>